<dbReference type="AlphaFoldDB" id="A0A364MWY7"/>
<dbReference type="STRING" id="183478.A0A364MWY7"/>
<dbReference type="FunFam" id="2.130.10.10:FF:000197">
    <property type="entry name" value="Coronin"/>
    <property type="match status" value="1"/>
</dbReference>
<feature type="repeat" description="WD" evidence="8">
    <location>
        <begin position="363"/>
        <end position="404"/>
    </location>
</feature>
<evidence type="ECO:0000256" key="8">
    <source>
        <dbReference type="PROSITE-ProRule" id="PRU00221"/>
    </source>
</evidence>
<dbReference type="GO" id="GO:0007015">
    <property type="term" value="P:actin filament organization"/>
    <property type="evidence" value="ECO:0007669"/>
    <property type="project" value="TreeGrafter"/>
</dbReference>
<dbReference type="InterPro" id="IPR019775">
    <property type="entry name" value="WD40_repeat_CS"/>
</dbReference>
<dbReference type="GO" id="GO:0051015">
    <property type="term" value="F:actin filament binding"/>
    <property type="evidence" value="ECO:0007669"/>
    <property type="project" value="TreeGrafter"/>
</dbReference>
<keyword evidence="5" id="KW-0175">Coiled coil</keyword>
<evidence type="ECO:0000256" key="6">
    <source>
        <dbReference type="ARBA" id="ARBA00023203"/>
    </source>
</evidence>
<evidence type="ECO:0000256" key="4">
    <source>
        <dbReference type="ARBA" id="ARBA00022737"/>
    </source>
</evidence>
<dbReference type="EMBL" id="QGDH01000123">
    <property type="protein sequence ID" value="RAR05937.1"/>
    <property type="molecule type" value="Genomic_DNA"/>
</dbReference>
<comment type="caution">
    <text evidence="12">The sequence shown here is derived from an EMBL/GenBank/DDBJ whole genome shotgun (WGS) entry which is preliminary data.</text>
</comment>
<dbReference type="InterPro" id="IPR015505">
    <property type="entry name" value="Coronin"/>
</dbReference>
<dbReference type="SMART" id="SM00320">
    <property type="entry name" value="WD40"/>
    <property type="match status" value="3"/>
</dbReference>
<dbReference type="Pfam" id="PF00400">
    <property type="entry name" value="WD40"/>
    <property type="match status" value="3"/>
</dbReference>
<feature type="compositionally biased region" description="Low complexity" evidence="10">
    <location>
        <begin position="699"/>
        <end position="716"/>
    </location>
</feature>
<keyword evidence="3 8" id="KW-0853">WD repeat</keyword>
<evidence type="ECO:0000256" key="2">
    <source>
        <dbReference type="ARBA" id="ARBA00022553"/>
    </source>
</evidence>
<comment type="similarity">
    <text evidence="1 9">Belongs to the WD repeat coronin family.</text>
</comment>
<dbReference type="PROSITE" id="PS00678">
    <property type="entry name" value="WD_REPEATS_1"/>
    <property type="match status" value="2"/>
</dbReference>
<keyword evidence="13" id="KW-1185">Reference proteome</keyword>
<feature type="domain" description="DUF1899" evidence="11">
    <location>
        <begin position="203"/>
        <end position="256"/>
    </location>
</feature>
<dbReference type="SMART" id="SM01166">
    <property type="entry name" value="DUF1899"/>
    <property type="match status" value="1"/>
</dbReference>
<reference evidence="13" key="1">
    <citation type="submission" date="2018-05" db="EMBL/GenBank/DDBJ databases">
        <title>Draft genome sequence of Stemphylium lycopersici strain CIDEFI 213.</title>
        <authorList>
            <person name="Medina R."/>
            <person name="Franco M.E.E."/>
            <person name="Lucentini C.G."/>
            <person name="Saparrat M.C.N."/>
            <person name="Balatti P.A."/>
        </authorList>
    </citation>
    <scope>NUCLEOTIDE SEQUENCE [LARGE SCALE GENOMIC DNA]</scope>
    <source>
        <strain evidence="13">CIDEFI 213</strain>
    </source>
</reference>
<evidence type="ECO:0000256" key="9">
    <source>
        <dbReference type="RuleBase" id="RU280818"/>
    </source>
</evidence>
<organism evidence="12 13">
    <name type="scientific">Stemphylium lycopersici</name>
    <name type="common">Tomato gray leaf spot disease fungus</name>
    <name type="synonym">Thyrospora lycopersici</name>
    <dbReference type="NCBI Taxonomy" id="183478"/>
    <lineage>
        <taxon>Eukaryota</taxon>
        <taxon>Fungi</taxon>
        <taxon>Dikarya</taxon>
        <taxon>Ascomycota</taxon>
        <taxon>Pezizomycotina</taxon>
        <taxon>Dothideomycetes</taxon>
        <taxon>Pleosporomycetidae</taxon>
        <taxon>Pleosporales</taxon>
        <taxon>Pleosporineae</taxon>
        <taxon>Pleosporaceae</taxon>
        <taxon>Stemphylium</taxon>
    </lineage>
</organism>
<evidence type="ECO:0000313" key="13">
    <source>
        <dbReference type="Proteomes" id="UP000249619"/>
    </source>
</evidence>
<dbReference type="Pfam" id="PF08953">
    <property type="entry name" value="DUF1899"/>
    <property type="match status" value="1"/>
</dbReference>
<keyword evidence="2" id="KW-0597">Phosphoprotein</keyword>
<dbReference type="SMART" id="SM01167">
    <property type="entry name" value="DUF1900"/>
    <property type="match status" value="1"/>
</dbReference>
<feature type="region of interest" description="Disordered" evidence="10">
    <location>
        <begin position="595"/>
        <end position="761"/>
    </location>
</feature>
<dbReference type="InterPro" id="IPR036322">
    <property type="entry name" value="WD40_repeat_dom_sf"/>
</dbReference>
<evidence type="ECO:0000313" key="12">
    <source>
        <dbReference type="EMBL" id="RAR05937.1"/>
    </source>
</evidence>
<dbReference type="GO" id="GO:0030479">
    <property type="term" value="C:actin cortical patch"/>
    <property type="evidence" value="ECO:0007669"/>
    <property type="project" value="UniProtKB-ARBA"/>
</dbReference>
<dbReference type="PRINTS" id="PR00320">
    <property type="entry name" value="GPROTEINBRPT"/>
</dbReference>
<dbReference type="SUPFAM" id="SSF50978">
    <property type="entry name" value="WD40 repeat-like"/>
    <property type="match status" value="1"/>
</dbReference>
<dbReference type="InterPro" id="IPR015943">
    <property type="entry name" value="WD40/YVTN_repeat-like_dom_sf"/>
</dbReference>
<feature type="compositionally biased region" description="Basic and acidic residues" evidence="10">
    <location>
        <begin position="668"/>
        <end position="698"/>
    </location>
</feature>
<name>A0A364MWY7_STELY</name>
<dbReference type="PANTHER" id="PTHR10856:SF0">
    <property type="entry name" value="CORONIN"/>
    <property type="match status" value="1"/>
</dbReference>
<proteinExistence type="inferred from homology"/>
<dbReference type="InterPro" id="IPR001680">
    <property type="entry name" value="WD40_rpt"/>
</dbReference>
<dbReference type="PROSITE" id="PS50082">
    <property type="entry name" value="WD_REPEATS_2"/>
    <property type="match status" value="3"/>
</dbReference>
<evidence type="ECO:0000256" key="1">
    <source>
        <dbReference type="ARBA" id="ARBA00009482"/>
    </source>
</evidence>
<dbReference type="Pfam" id="PF16300">
    <property type="entry name" value="WD40_4"/>
    <property type="match status" value="1"/>
</dbReference>
<feature type="repeat" description="WD" evidence="8">
    <location>
        <begin position="265"/>
        <end position="307"/>
    </location>
</feature>
<dbReference type="PANTHER" id="PTHR10856">
    <property type="entry name" value="CORONIN"/>
    <property type="match status" value="1"/>
</dbReference>
<evidence type="ECO:0000256" key="7">
    <source>
        <dbReference type="ARBA" id="ARBA00062568"/>
    </source>
</evidence>
<evidence type="ECO:0000256" key="5">
    <source>
        <dbReference type="ARBA" id="ARBA00023054"/>
    </source>
</evidence>
<feature type="repeat" description="WD" evidence="8">
    <location>
        <begin position="321"/>
        <end position="363"/>
    </location>
</feature>
<dbReference type="PROSITE" id="PS50294">
    <property type="entry name" value="WD_REPEATS_REGION"/>
    <property type="match status" value="3"/>
</dbReference>
<comment type="subunit">
    <text evidence="7">Binds to F-actin.</text>
</comment>
<keyword evidence="4 9" id="KW-0677">Repeat</keyword>
<dbReference type="Gene3D" id="2.130.10.10">
    <property type="entry name" value="YVTN repeat-like/Quinoprotein amine dehydrogenase"/>
    <property type="match status" value="1"/>
</dbReference>
<evidence type="ECO:0000256" key="3">
    <source>
        <dbReference type="ARBA" id="ARBA00022574"/>
    </source>
</evidence>
<evidence type="ECO:0000256" key="10">
    <source>
        <dbReference type="SAM" id="MobiDB-lite"/>
    </source>
</evidence>
<evidence type="ECO:0000259" key="11">
    <source>
        <dbReference type="SMART" id="SM01166"/>
    </source>
</evidence>
<dbReference type="InterPro" id="IPR020472">
    <property type="entry name" value="WD40_PAC1"/>
</dbReference>
<protein>
    <recommendedName>
        <fullName evidence="9">Coronin</fullName>
    </recommendedName>
</protein>
<gene>
    <name evidence="12" type="ORF">DDE83_007159</name>
</gene>
<dbReference type="InterPro" id="IPR015048">
    <property type="entry name" value="DUF1899"/>
</dbReference>
<feature type="compositionally biased region" description="Low complexity" evidence="10">
    <location>
        <begin position="724"/>
        <end position="742"/>
    </location>
</feature>
<dbReference type="Proteomes" id="UP000249619">
    <property type="component" value="Unassembled WGS sequence"/>
</dbReference>
<keyword evidence="6" id="KW-0009">Actin-binding</keyword>
<accession>A0A364MWY7</accession>
<sequence>MEKMGYNFEIPAVIAKARSKVDRPFDVGMALGTMLCYILPLLSTHLESAVEFQNNTPAALTWATGFVEAIDQYVAYLRLTDGCSEKFPNDQAVDRKSRRPRRKYMERYTHIVGTAYKEYVREQLCDVFQAWDKEQTQLFNKGVDKILSGIQWAVYPDENVVLQAGDSDWAIWLRGQCEELGMVEARAGRMVLEDISQQWQADSFALPSIEQCYDNLRITKNAWDTNLIKANPEYISVNWEASGGGAFAVIPINERGRAPDQLPLFRGHTAAVLDTDWSPFNDSLISSASDDGKVFIWKVPEGFTLHTDAEEPADVAPVAKLSGHMRKVGHVLFNTAAENVLASASGDYTVKLWDVEAGAPQLTLRHNDIVQSLSWSADGSLLVTTSRDKKIRVWDVRQERPAQEVPGHPGAKNSRAVWMGETDRFATTGFSKMSDRQLGLWDPRNPAEPIGGFQILDSISGVCMPFWDDGTQCLYLAGKGDGNIRYYEYENDKFEYLSEYKSGDPQRGIAFLPKRGINLHENEVLRCFKTVNDAYVEPVSFIVPRRSEMFQSDIYPPTNGLKPGVSAKEWFSGKTAMPPKISLESVYVGEAPKEVESDYKPSKPASGQPAPVKTEPPKPAPEPTQAPAASRGPPPSLKDNKDSMASAASKYADKDTPSDNESASSFEEISKPAERRTFTAARQEEKTRGPVMTKEPESAKPSTSQTTTPSQSKPATPAEPTPAPAATSAPTSAPSSGGPASALRDALGDIKSQLEQQNRVMSDQSDQIAILLREVSQLKSKVVTSEPSAREKDERIRQLELELEEARS</sequence>